<feature type="domain" description="N-acetyltransferase" evidence="4">
    <location>
        <begin position="14"/>
        <end position="207"/>
    </location>
</feature>
<keyword evidence="6" id="KW-1185">Reference proteome</keyword>
<comment type="similarity">
    <text evidence="1">Belongs to the acetyltransferase family. GNAT subfamily.</text>
</comment>
<gene>
    <name evidence="5" type="ORF">PDIGIT_LOCUS14797</name>
</gene>
<dbReference type="Pfam" id="PF13302">
    <property type="entry name" value="Acetyltransf_3"/>
    <property type="match status" value="1"/>
</dbReference>
<dbReference type="Gene3D" id="3.40.630.30">
    <property type="match status" value="1"/>
</dbReference>
<dbReference type="PANTHER" id="PTHR13256">
    <property type="entry name" value="N-ACETYLTRANSFERASE 9"/>
    <property type="match status" value="1"/>
</dbReference>
<dbReference type="InterPro" id="IPR016181">
    <property type="entry name" value="Acyl_CoA_acyltransferase"/>
</dbReference>
<dbReference type="OrthoDB" id="5043642at2759"/>
<evidence type="ECO:0000256" key="2">
    <source>
        <dbReference type="ARBA" id="ARBA00022679"/>
    </source>
</evidence>
<name>A0A9W4XS59_9PLEO</name>
<proteinExistence type="inferred from homology"/>
<dbReference type="GO" id="GO:0008080">
    <property type="term" value="F:N-acetyltransferase activity"/>
    <property type="evidence" value="ECO:0007669"/>
    <property type="project" value="InterPro"/>
</dbReference>
<keyword evidence="2" id="KW-0808">Transferase</keyword>
<dbReference type="PANTHER" id="PTHR13256:SF16">
    <property type="entry name" value="ALPHA_BETA-TUBULIN-N-ACETYLTRANSFERASE 9"/>
    <property type="match status" value="1"/>
</dbReference>
<evidence type="ECO:0000259" key="4">
    <source>
        <dbReference type="Pfam" id="PF13302"/>
    </source>
</evidence>
<keyword evidence="3" id="KW-0012">Acyltransferase</keyword>
<dbReference type="Proteomes" id="UP001152607">
    <property type="component" value="Unassembled WGS sequence"/>
</dbReference>
<accession>A0A9W4XS59</accession>
<dbReference type="InterPro" id="IPR000182">
    <property type="entry name" value="GNAT_dom"/>
</dbReference>
<dbReference type="AlphaFoldDB" id="A0A9W4XS59"/>
<comment type="caution">
    <text evidence="5">The sequence shown here is derived from an EMBL/GenBank/DDBJ whole genome shotgun (WGS) entry which is preliminary data.</text>
</comment>
<organism evidence="5 6">
    <name type="scientific">Periconia digitata</name>
    <dbReference type="NCBI Taxonomy" id="1303443"/>
    <lineage>
        <taxon>Eukaryota</taxon>
        <taxon>Fungi</taxon>
        <taxon>Dikarya</taxon>
        <taxon>Ascomycota</taxon>
        <taxon>Pezizomycotina</taxon>
        <taxon>Dothideomycetes</taxon>
        <taxon>Pleosporomycetidae</taxon>
        <taxon>Pleosporales</taxon>
        <taxon>Massarineae</taxon>
        <taxon>Periconiaceae</taxon>
        <taxon>Periconia</taxon>
    </lineage>
</organism>
<dbReference type="SUPFAM" id="SSF55729">
    <property type="entry name" value="Acyl-CoA N-acyltransferases (Nat)"/>
    <property type="match status" value="1"/>
</dbReference>
<dbReference type="EMBL" id="CAOQHR010000012">
    <property type="protein sequence ID" value="CAI6341598.1"/>
    <property type="molecule type" value="Genomic_DNA"/>
</dbReference>
<evidence type="ECO:0000256" key="3">
    <source>
        <dbReference type="ARBA" id="ARBA00023315"/>
    </source>
</evidence>
<evidence type="ECO:0000313" key="6">
    <source>
        <dbReference type="Proteomes" id="UP001152607"/>
    </source>
</evidence>
<reference evidence="5" key="1">
    <citation type="submission" date="2023-01" db="EMBL/GenBank/DDBJ databases">
        <authorList>
            <person name="Van Ghelder C."/>
            <person name="Rancurel C."/>
        </authorList>
    </citation>
    <scope>NUCLEOTIDE SEQUENCE</scope>
    <source>
        <strain evidence="5">CNCM I-4278</strain>
    </source>
</reference>
<evidence type="ECO:0000313" key="5">
    <source>
        <dbReference type="EMBL" id="CAI6341598.1"/>
    </source>
</evidence>
<evidence type="ECO:0000256" key="1">
    <source>
        <dbReference type="ARBA" id="ARBA00009342"/>
    </source>
</evidence>
<dbReference type="InterPro" id="IPR039135">
    <property type="entry name" value="NAT9-like"/>
</dbReference>
<protein>
    <recommendedName>
        <fullName evidence="4">N-acetyltransferase domain-containing protein</fullName>
    </recommendedName>
</protein>
<sequence length="247" mass="27995">MKLNEHEALLTPKVLLVPYSEHHVLAYHDWMQDPELQTLTASEPLTLPEEYAMQRSWRTDADKLTFIVCAAPSPIANNPIKAITATKEDAPESMIGDVNLFLSPSDDDDELGEDNDESKEQRAPIAKSVIGEMEIMIASKTHRGCGLGKEVLNAFLWYVIQSLDDIMNEYQSGNAVGSEKMRMQYLRVKIDKDNARSIKLFESVGFKRVTEQPNYFGELELRWAIEESSFKDLRGRLGEGVQRLPFS</sequence>